<accession>A0A5L4NLL4</accession>
<dbReference type="EMBL" id="AABOWU010000006">
    <property type="protein sequence ID" value="EAI3914137.1"/>
    <property type="molecule type" value="Genomic_DNA"/>
</dbReference>
<evidence type="ECO:0000256" key="3">
    <source>
        <dbReference type="ARBA" id="ARBA00023004"/>
    </source>
</evidence>
<reference evidence="4 5" key="1">
    <citation type="submission" date="2018-05" db="EMBL/GenBank/DDBJ databases">
        <authorList>
            <consortium name="PulseNet: The National Subtyping Network for Foodborne Disease Surveillance"/>
            <person name="Tarr C.L."/>
            <person name="Trees E."/>
            <person name="Katz L.S."/>
            <person name="Carleton-Romer H.A."/>
            <person name="Stroika S."/>
            <person name="Kucerova Z."/>
            <person name="Roache K.F."/>
            <person name="Sabol A.L."/>
            <person name="Besser J."/>
            <person name="Gerner-Smidt P."/>
        </authorList>
    </citation>
    <scope>NUCLEOTIDE SEQUENCE [LARGE SCALE GENOMIC DNA]</scope>
    <source>
        <strain evidence="4 5">D6489</strain>
    </source>
</reference>
<dbReference type="Proteomes" id="UP000559808">
    <property type="component" value="Unassembled WGS sequence"/>
</dbReference>
<dbReference type="AlphaFoldDB" id="A0A5L4NLL4"/>
<gene>
    <name evidence="4" type="ORF">YZ34_03775</name>
</gene>
<name>A0A5L4NLL4_CAMLA</name>
<evidence type="ECO:0000313" key="4">
    <source>
        <dbReference type="EMBL" id="EAI3914137.1"/>
    </source>
</evidence>
<organism evidence="4 5">
    <name type="scientific">Campylobacter lari</name>
    <dbReference type="NCBI Taxonomy" id="201"/>
    <lineage>
        <taxon>Bacteria</taxon>
        <taxon>Pseudomonadati</taxon>
        <taxon>Campylobacterota</taxon>
        <taxon>Epsilonproteobacteria</taxon>
        <taxon>Campylobacterales</taxon>
        <taxon>Campylobacteraceae</taxon>
        <taxon>Campylobacter</taxon>
    </lineage>
</organism>
<sequence length="127" mass="15198">MLSIEFLKQLKDHAKYEEKYMKRIACPYIDIHIKEHKKIMSSLASLVKNTSNINEFKTKFSDFIDDNIIKHILEKDIKYANFKKKEYILYTCGCLNKKYKISHNMHLKIFNGAKYDCKICQQNIRLI</sequence>
<dbReference type="Gene3D" id="1.20.120.50">
    <property type="entry name" value="Hemerythrin-like"/>
    <property type="match status" value="1"/>
</dbReference>
<dbReference type="GO" id="GO:0046872">
    <property type="term" value="F:metal ion binding"/>
    <property type="evidence" value="ECO:0007669"/>
    <property type="project" value="UniProtKB-KW"/>
</dbReference>
<dbReference type="CDD" id="cd12107">
    <property type="entry name" value="Hemerythrin"/>
    <property type="match status" value="1"/>
</dbReference>
<comment type="similarity">
    <text evidence="1">Belongs to the hemerythrin family.</text>
</comment>
<keyword evidence="2" id="KW-0479">Metal-binding</keyword>
<dbReference type="InterPro" id="IPR012827">
    <property type="entry name" value="Hemerythrin_metal-bd"/>
</dbReference>
<evidence type="ECO:0000256" key="1">
    <source>
        <dbReference type="ARBA" id="ARBA00010587"/>
    </source>
</evidence>
<keyword evidence="3" id="KW-0408">Iron</keyword>
<proteinExistence type="inferred from homology"/>
<dbReference type="SUPFAM" id="SSF47188">
    <property type="entry name" value="Hemerythrin-like"/>
    <property type="match status" value="1"/>
</dbReference>
<evidence type="ECO:0000256" key="2">
    <source>
        <dbReference type="ARBA" id="ARBA00022723"/>
    </source>
</evidence>
<evidence type="ECO:0000313" key="5">
    <source>
        <dbReference type="Proteomes" id="UP000559808"/>
    </source>
</evidence>
<dbReference type="InterPro" id="IPR035938">
    <property type="entry name" value="Hemerythrin-like_sf"/>
</dbReference>
<protein>
    <submittedName>
        <fullName evidence="4">Uncharacterized protein</fullName>
    </submittedName>
</protein>
<comment type="caution">
    <text evidence="4">The sequence shown here is derived from an EMBL/GenBank/DDBJ whole genome shotgun (WGS) entry which is preliminary data.</text>
</comment>